<dbReference type="EMBL" id="JARKIE010000426">
    <property type="protein sequence ID" value="KAJ7640569.1"/>
    <property type="molecule type" value="Genomic_DNA"/>
</dbReference>
<sequence length="138" mass="15077">MPLSSQPIPPPSFTAQKPPRLPPYTIHTCQSLPRSMHCNTCACLVPSSPHDPSFDLNTGFSTYLSCIMISCPSSASVATGPLRTLHNAHSEHSNLGKRFRTSELQNQGHLSFKPYQAHISPVSFIPFPLLAAFIAHQV</sequence>
<dbReference type="Proteomes" id="UP001221757">
    <property type="component" value="Unassembled WGS sequence"/>
</dbReference>
<evidence type="ECO:0000313" key="2">
    <source>
        <dbReference type="Proteomes" id="UP001221757"/>
    </source>
</evidence>
<name>A0AAD7C6D2_MYCRO</name>
<evidence type="ECO:0000313" key="1">
    <source>
        <dbReference type="EMBL" id="KAJ7640569.1"/>
    </source>
</evidence>
<accession>A0AAD7C6D2</accession>
<proteinExistence type="predicted"/>
<keyword evidence="2" id="KW-1185">Reference proteome</keyword>
<reference evidence="1" key="1">
    <citation type="submission" date="2023-03" db="EMBL/GenBank/DDBJ databases">
        <title>Massive genome expansion in bonnet fungi (Mycena s.s.) driven by repeated elements and novel gene families across ecological guilds.</title>
        <authorList>
            <consortium name="Lawrence Berkeley National Laboratory"/>
            <person name="Harder C.B."/>
            <person name="Miyauchi S."/>
            <person name="Viragh M."/>
            <person name="Kuo A."/>
            <person name="Thoen E."/>
            <person name="Andreopoulos B."/>
            <person name="Lu D."/>
            <person name="Skrede I."/>
            <person name="Drula E."/>
            <person name="Henrissat B."/>
            <person name="Morin E."/>
            <person name="Kohler A."/>
            <person name="Barry K."/>
            <person name="LaButti K."/>
            <person name="Morin E."/>
            <person name="Salamov A."/>
            <person name="Lipzen A."/>
            <person name="Mereny Z."/>
            <person name="Hegedus B."/>
            <person name="Baldrian P."/>
            <person name="Stursova M."/>
            <person name="Weitz H."/>
            <person name="Taylor A."/>
            <person name="Grigoriev I.V."/>
            <person name="Nagy L.G."/>
            <person name="Martin F."/>
            <person name="Kauserud H."/>
        </authorList>
    </citation>
    <scope>NUCLEOTIDE SEQUENCE</scope>
    <source>
        <strain evidence="1">CBHHK067</strain>
    </source>
</reference>
<comment type="caution">
    <text evidence="1">The sequence shown here is derived from an EMBL/GenBank/DDBJ whole genome shotgun (WGS) entry which is preliminary data.</text>
</comment>
<protein>
    <submittedName>
        <fullName evidence="1">Uncharacterized protein</fullName>
    </submittedName>
</protein>
<organism evidence="1 2">
    <name type="scientific">Mycena rosella</name>
    <name type="common">Pink bonnet</name>
    <name type="synonym">Agaricus rosellus</name>
    <dbReference type="NCBI Taxonomy" id="1033263"/>
    <lineage>
        <taxon>Eukaryota</taxon>
        <taxon>Fungi</taxon>
        <taxon>Dikarya</taxon>
        <taxon>Basidiomycota</taxon>
        <taxon>Agaricomycotina</taxon>
        <taxon>Agaricomycetes</taxon>
        <taxon>Agaricomycetidae</taxon>
        <taxon>Agaricales</taxon>
        <taxon>Marasmiineae</taxon>
        <taxon>Mycenaceae</taxon>
        <taxon>Mycena</taxon>
    </lineage>
</organism>
<gene>
    <name evidence="1" type="ORF">B0H17DRAFT_1105471</name>
</gene>
<dbReference type="AlphaFoldDB" id="A0AAD7C6D2"/>